<sequence length="381" mass="43964">MSVHDPLLKNLDPSISDDDPRHPYYRIEETLYDHEIRWRDRAYFLEDRGYLLRPRLRPGWQPSWVGTNKSPFDVEDGISTPLRFPLIDATRLSDGNMVYIKRVKTGDLESRIAIKLSTEALRRDPRNHSVPIVDTFVDSEDSQISYIVMPFLKSIDDPEFEFIGEFLDFGEQILEGLTFLHDNGIAHRDAASPNIMMDASAMFPRGFHPISQSFLADMSEVAPSYSRLSSGVKYYFVDYGISSEFPLDSDPASRLVVGTLGRDQEPPELSHTVPYDPFKLDVFVIGNVFRREYYETAANLDFLRPFVLAMTNSDPNMRPPARELLEQWRLMRRSYSAVSRHWRIKTRGESMLERVIWDGINLVRLAVHFFKWLGGKSFPGA</sequence>
<name>A0ACB8RA62_9AGAM</name>
<protein>
    <submittedName>
        <fullName evidence="1">Uncharacterized protein</fullName>
    </submittedName>
</protein>
<organism evidence="1 2">
    <name type="scientific">Auriscalpium vulgare</name>
    <dbReference type="NCBI Taxonomy" id="40419"/>
    <lineage>
        <taxon>Eukaryota</taxon>
        <taxon>Fungi</taxon>
        <taxon>Dikarya</taxon>
        <taxon>Basidiomycota</taxon>
        <taxon>Agaricomycotina</taxon>
        <taxon>Agaricomycetes</taxon>
        <taxon>Russulales</taxon>
        <taxon>Auriscalpiaceae</taxon>
        <taxon>Auriscalpium</taxon>
    </lineage>
</organism>
<comment type="caution">
    <text evidence="1">The sequence shown here is derived from an EMBL/GenBank/DDBJ whole genome shotgun (WGS) entry which is preliminary data.</text>
</comment>
<accession>A0ACB8RA62</accession>
<reference evidence="1" key="1">
    <citation type="submission" date="2021-02" db="EMBL/GenBank/DDBJ databases">
        <authorList>
            <consortium name="DOE Joint Genome Institute"/>
            <person name="Ahrendt S."/>
            <person name="Looney B.P."/>
            <person name="Miyauchi S."/>
            <person name="Morin E."/>
            <person name="Drula E."/>
            <person name="Courty P.E."/>
            <person name="Chicoki N."/>
            <person name="Fauchery L."/>
            <person name="Kohler A."/>
            <person name="Kuo A."/>
            <person name="Labutti K."/>
            <person name="Pangilinan J."/>
            <person name="Lipzen A."/>
            <person name="Riley R."/>
            <person name="Andreopoulos W."/>
            <person name="He G."/>
            <person name="Johnson J."/>
            <person name="Barry K.W."/>
            <person name="Grigoriev I.V."/>
            <person name="Nagy L."/>
            <person name="Hibbett D."/>
            <person name="Henrissat B."/>
            <person name="Matheny P.B."/>
            <person name="Labbe J."/>
            <person name="Martin F."/>
        </authorList>
    </citation>
    <scope>NUCLEOTIDE SEQUENCE</scope>
    <source>
        <strain evidence="1">FP105234-sp</strain>
    </source>
</reference>
<keyword evidence="2" id="KW-1185">Reference proteome</keyword>
<dbReference type="Proteomes" id="UP000814033">
    <property type="component" value="Unassembled WGS sequence"/>
</dbReference>
<proteinExistence type="predicted"/>
<evidence type="ECO:0000313" key="1">
    <source>
        <dbReference type="EMBL" id="KAI0040984.1"/>
    </source>
</evidence>
<reference evidence="1" key="2">
    <citation type="journal article" date="2022" name="New Phytol.">
        <title>Evolutionary transition to the ectomycorrhizal habit in the genomes of a hyperdiverse lineage of mushroom-forming fungi.</title>
        <authorList>
            <person name="Looney B."/>
            <person name="Miyauchi S."/>
            <person name="Morin E."/>
            <person name="Drula E."/>
            <person name="Courty P.E."/>
            <person name="Kohler A."/>
            <person name="Kuo A."/>
            <person name="LaButti K."/>
            <person name="Pangilinan J."/>
            <person name="Lipzen A."/>
            <person name="Riley R."/>
            <person name="Andreopoulos W."/>
            <person name="He G."/>
            <person name="Johnson J."/>
            <person name="Nolan M."/>
            <person name="Tritt A."/>
            <person name="Barry K.W."/>
            <person name="Grigoriev I.V."/>
            <person name="Nagy L.G."/>
            <person name="Hibbett D."/>
            <person name="Henrissat B."/>
            <person name="Matheny P.B."/>
            <person name="Labbe J."/>
            <person name="Martin F.M."/>
        </authorList>
    </citation>
    <scope>NUCLEOTIDE SEQUENCE</scope>
    <source>
        <strain evidence="1">FP105234-sp</strain>
    </source>
</reference>
<gene>
    <name evidence="1" type="ORF">FA95DRAFT_1683498</name>
</gene>
<evidence type="ECO:0000313" key="2">
    <source>
        <dbReference type="Proteomes" id="UP000814033"/>
    </source>
</evidence>
<dbReference type="EMBL" id="MU276154">
    <property type="protein sequence ID" value="KAI0040984.1"/>
    <property type="molecule type" value="Genomic_DNA"/>
</dbReference>